<dbReference type="Pfam" id="PF14392">
    <property type="entry name" value="zf-CCHC_4"/>
    <property type="match status" value="1"/>
</dbReference>
<keyword evidence="4" id="KW-1185">Reference proteome</keyword>
<reference evidence="3" key="1">
    <citation type="journal article" date="2017" name="Nature">
        <title>The genome of Chenopodium quinoa.</title>
        <authorList>
            <person name="Jarvis D.E."/>
            <person name="Ho Y.S."/>
            <person name="Lightfoot D.J."/>
            <person name="Schmoeckel S.M."/>
            <person name="Li B."/>
            <person name="Borm T.J.A."/>
            <person name="Ohyanagi H."/>
            <person name="Mineta K."/>
            <person name="Michell C.T."/>
            <person name="Saber N."/>
            <person name="Kharbatia N.M."/>
            <person name="Rupper R.R."/>
            <person name="Sharp A.R."/>
            <person name="Dally N."/>
            <person name="Boughton B.A."/>
            <person name="Woo Y.H."/>
            <person name="Gao G."/>
            <person name="Schijlen E.G.W.M."/>
            <person name="Guo X."/>
            <person name="Momin A.A."/>
            <person name="Negrao S."/>
            <person name="Al-Babili S."/>
            <person name="Gehring C."/>
            <person name="Roessner U."/>
            <person name="Jung C."/>
            <person name="Murphy K."/>
            <person name="Arold S.T."/>
            <person name="Gojobori T."/>
            <person name="van der Linden C.G."/>
            <person name="van Loo E.N."/>
            <person name="Jellen E.N."/>
            <person name="Maughan P.J."/>
            <person name="Tester M."/>
        </authorList>
    </citation>
    <scope>NUCLEOTIDE SEQUENCE [LARGE SCALE GENOMIC DNA]</scope>
    <source>
        <strain evidence="3">cv. PI 614886</strain>
    </source>
</reference>
<dbReference type="EnsemblPlants" id="AUR62006131-RA">
    <property type="protein sequence ID" value="AUR62006131-RA:cds"/>
    <property type="gene ID" value="AUR62006131"/>
</dbReference>
<dbReference type="PANTHER" id="PTHR31286:SF167">
    <property type="entry name" value="OS09G0268800 PROTEIN"/>
    <property type="match status" value="1"/>
</dbReference>
<dbReference type="InterPro" id="IPR040256">
    <property type="entry name" value="At4g02000-like"/>
</dbReference>
<keyword evidence="1" id="KW-0863">Zinc-finger</keyword>
<sequence length="900" mass="101342">MADDIADRWAQMSINEEESNIVDISEVSSTEQEARVSLLLIGKLLTDRGVNFEAFKRTMIQSWMMKGKVVIRSLGINLYAFQFFHWRDKERVMTGRPWCFEQNLLLLNSISGDEQPTEVSLTHSPFWIRIENLPFNCRSDAQVRAIAANLGEVLEVEEEMLMMGKSRRVKVNLDVRKPLRRFQNIRNKEGNVVRTTLKYERLPFFCFLCGIMGHSERDCLNAQDDSAANGHAWGIWLKASPMKGRKVEGDEIKELKLAKKLVFVPKNDIGRCAESENSVDVSGERVHRGGGEMHKTLVEKGEQGECEGNSSGGRSAGEGIGGTVGLCGSSQEVHTHMRDACVDGEVQKTKETTGIGGERVEGEGEVVPAPILFERGTAEVRKEVVNKLKGTIRMGKKTLSVRKDRKGGMGSEGACSEDRPDLCLKRKHGDNMEIDDENRGEMVLSSKKDLGFKGCKFTWQRGQSLSALIRERLDRFLACDCWCGLFPYYNVNNLPINVKHSDHAPIILKAGLREENRRKKRIFRFEALWLSKSECESVVKSAWNNNVADPIHMRIANCAESLSLWASNTFGDIRKRIKKAEERLLATQQGVMDGVNLHRCWSISQELDELLIEIPTPPPNGLYDHDLKVAQLIDYQAGQWDQQEMELHFQEDDISSILTLPLHSPLGPDVPIWGFNNSGMFTVKTAYWLAVGSELHRRHLRENGVCQRCNEAEETISHALFQCRSVQAVWQRSPFHSLVATVRDEPFCTFFSRWAVDLSREKLCVMSTLMWALWMSRNKTIHANEAHDPQALAGSMVRYVADYNSYSTKVSGGPNFGSNLTATTWKKPAAGTIKINVDAALFQNAEVGVGVVARNSEGTILFTAAKRMQGCWDPAKHKDIPGIFLKRPLPHVEKMRALFA</sequence>
<reference evidence="3" key="2">
    <citation type="submission" date="2021-03" db="UniProtKB">
        <authorList>
            <consortium name="EnsemblPlants"/>
        </authorList>
    </citation>
    <scope>IDENTIFICATION</scope>
</reference>
<proteinExistence type="predicted"/>
<dbReference type="GO" id="GO:0008270">
    <property type="term" value="F:zinc ion binding"/>
    <property type="evidence" value="ECO:0007669"/>
    <property type="project" value="UniProtKB-KW"/>
</dbReference>
<dbReference type="PANTHER" id="PTHR31286">
    <property type="entry name" value="GLYCINE-RICH CELL WALL STRUCTURAL PROTEIN 1.8-LIKE"/>
    <property type="match status" value="1"/>
</dbReference>
<feature type="domain" description="CCHC-type" evidence="2">
    <location>
        <begin position="206"/>
        <end position="219"/>
    </location>
</feature>
<dbReference type="Pfam" id="PF13966">
    <property type="entry name" value="zf-RVT"/>
    <property type="match status" value="1"/>
</dbReference>
<dbReference type="Proteomes" id="UP000596660">
    <property type="component" value="Unplaced"/>
</dbReference>
<dbReference type="InterPro" id="IPR025836">
    <property type="entry name" value="Zn_knuckle_CX2CX4HX4C"/>
</dbReference>
<dbReference type="AlphaFoldDB" id="A0A803L2P2"/>
<protein>
    <recommendedName>
        <fullName evidence="2">CCHC-type domain-containing protein</fullName>
    </recommendedName>
</protein>
<evidence type="ECO:0000259" key="2">
    <source>
        <dbReference type="PROSITE" id="PS50158"/>
    </source>
</evidence>
<evidence type="ECO:0000256" key="1">
    <source>
        <dbReference type="PROSITE-ProRule" id="PRU00047"/>
    </source>
</evidence>
<evidence type="ECO:0000313" key="3">
    <source>
        <dbReference type="EnsemblPlants" id="AUR62006131-RA:cds"/>
    </source>
</evidence>
<dbReference type="InterPro" id="IPR025558">
    <property type="entry name" value="DUF4283"/>
</dbReference>
<dbReference type="InterPro" id="IPR026960">
    <property type="entry name" value="RVT-Znf"/>
</dbReference>
<keyword evidence="1" id="KW-0862">Zinc</keyword>
<name>A0A803L2P2_CHEQI</name>
<accession>A0A803L2P2</accession>
<dbReference type="Gramene" id="AUR62006131-RA">
    <property type="protein sequence ID" value="AUR62006131-RA:cds"/>
    <property type="gene ID" value="AUR62006131"/>
</dbReference>
<dbReference type="GO" id="GO:0003676">
    <property type="term" value="F:nucleic acid binding"/>
    <property type="evidence" value="ECO:0007669"/>
    <property type="project" value="InterPro"/>
</dbReference>
<dbReference type="PROSITE" id="PS50158">
    <property type="entry name" value="ZF_CCHC"/>
    <property type="match status" value="1"/>
</dbReference>
<keyword evidence="1" id="KW-0479">Metal-binding</keyword>
<dbReference type="Pfam" id="PF14111">
    <property type="entry name" value="DUF4283"/>
    <property type="match status" value="1"/>
</dbReference>
<organism evidence="3 4">
    <name type="scientific">Chenopodium quinoa</name>
    <name type="common">Quinoa</name>
    <dbReference type="NCBI Taxonomy" id="63459"/>
    <lineage>
        <taxon>Eukaryota</taxon>
        <taxon>Viridiplantae</taxon>
        <taxon>Streptophyta</taxon>
        <taxon>Embryophyta</taxon>
        <taxon>Tracheophyta</taxon>
        <taxon>Spermatophyta</taxon>
        <taxon>Magnoliopsida</taxon>
        <taxon>eudicotyledons</taxon>
        <taxon>Gunneridae</taxon>
        <taxon>Pentapetalae</taxon>
        <taxon>Caryophyllales</taxon>
        <taxon>Chenopodiaceae</taxon>
        <taxon>Chenopodioideae</taxon>
        <taxon>Atripliceae</taxon>
        <taxon>Chenopodium</taxon>
    </lineage>
</organism>
<dbReference type="InterPro" id="IPR001878">
    <property type="entry name" value="Znf_CCHC"/>
</dbReference>
<evidence type="ECO:0000313" key="4">
    <source>
        <dbReference type="Proteomes" id="UP000596660"/>
    </source>
</evidence>